<evidence type="ECO:0000256" key="7">
    <source>
        <dbReference type="ARBA" id="ARBA00022989"/>
    </source>
</evidence>
<dbReference type="Proteomes" id="UP001138997">
    <property type="component" value="Unassembled WGS sequence"/>
</dbReference>
<dbReference type="EMBL" id="JAJOMB010000023">
    <property type="protein sequence ID" value="MCD5315604.1"/>
    <property type="molecule type" value="Genomic_DNA"/>
</dbReference>
<feature type="transmembrane region" description="Helical" evidence="12">
    <location>
        <begin position="230"/>
        <end position="252"/>
    </location>
</feature>
<evidence type="ECO:0000256" key="9">
    <source>
        <dbReference type="ARBA" id="ARBA00035611"/>
    </source>
</evidence>
<evidence type="ECO:0000256" key="1">
    <source>
        <dbReference type="ARBA" id="ARBA00004651"/>
    </source>
</evidence>
<dbReference type="PANTHER" id="PTHR32196:SF32">
    <property type="entry name" value="XYLOSE TRANSPORT SYSTEM PERMEASE PROTEIN XYLH"/>
    <property type="match status" value="1"/>
</dbReference>
<accession>A0A9X1NL91</accession>
<evidence type="ECO:0000256" key="2">
    <source>
        <dbReference type="ARBA" id="ARBA00022448"/>
    </source>
</evidence>
<keyword evidence="8 12" id="KW-0472">Membrane</keyword>
<keyword evidence="7 12" id="KW-1133">Transmembrane helix</keyword>
<feature type="transmembrane region" description="Helical" evidence="12">
    <location>
        <begin position="420"/>
        <end position="437"/>
    </location>
</feature>
<dbReference type="PANTHER" id="PTHR32196">
    <property type="entry name" value="ABC TRANSPORTER PERMEASE PROTEIN YPHD-RELATED-RELATED"/>
    <property type="match status" value="1"/>
</dbReference>
<keyword evidence="3" id="KW-1003">Cell membrane</keyword>
<feature type="transmembrane region" description="Helical" evidence="12">
    <location>
        <begin position="298"/>
        <end position="322"/>
    </location>
</feature>
<protein>
    <recommendedName>
        <fullName evidence="10">Xylose transport system permease protein XylH</fullName>
    </recommendedName>
</protein>
<comment type="function">
    <text evidence="9">Part of the binding-protein-dependent transport system for D-xylose. Probably responsible for the translocation of the substrate across the membrane.</text>
</comment>
<evidence type="ECO:0000313" key="13">
    <source>
        <dbReference type="EMBL" id="MCD5315604.1"/>
    </source>
</evidence>
<evidence type="ECO:0000256" key="5">
    <source>
        <dbReference type="ARBA" id="ARBA00022597"/>
    </source>
</evidence>
<proteinExistence type="predicted"/>
<organism evidence="13 14">
    <name type="scientific">Kineosporia babensis</name>
    <dbReference type="NCBI Taxonomy" id="499548"/>
    <lineage>
        <taxon>Bacteria</taxon>
        <taxon>Bacillati</taxon>
        <taxon>Actinomycetota</taxon>
        <taxon>Actinomycetes</taxon>
        <taxon>Kineosporiales</taxon>
        <taxon>Kineosporiaceae</taxon>
        <taxon>Kineosporia</taxon>
    </lineage>
</organism>
<comment type="subcellular location">
    <subcellularLocation>
        <location evidence="1">Cell membrane</location>
        <topology evidence="1">Multi-pass membrane protein</topology>
    </subcellularLocation>
</comment>
<comment type="caution">
    <text evidence="13">The sequence shown here is derived from an EMBL/GenBank/DDBJ whole genome shotgun (WGS) entry which is preliminary data.</text>
</comment>
<evidence type="ECO:0000256" key="12">
    <source>
        <dbReference type="SAM" id="Phobius"/>
    </source>
</evidence>
<name>A0A9X1NL91_9ACTN</name>
<evidence type="ECO:0000313" key="14">
    <source>
        <dbReference type="Proteomes" id="UP001138997"/>
    </source>
</evidence>
<dbReference type="GO" id="GO:0022857">
    <property type="term" value="F:transmembrane transporter activity"/>
    <property type="evidence" value="ECO:0007669"/>
    <property type="project" value="InterPro"/>
</dbReference>
<dbReference type="NCBIfam" id="NF040906">
    <property type="entry name" value="GguB"/>
    <property type="match status" value="1"/>
</dbReference>
<dbReference type="GO" id="GO:0005886">
    <property type="term" value="C:plasma membrane"/>
    <property type="evidence" value="ECO:0007669"/>
    <property type="project" value="UniProtKB-SubCell"/>
</dbReference>
<feature type="compositionally biased region" description="Polar residues" evidence="11">
    <location>
        <begin position="1"/>
        <end position="13"/>
    </location>
</feature>
<keyword evidence="2" id="KW-0813">Transport</keyword>
<feature type="transmembrane region" description="Helical" evidence="12">
    <location>
        <begin position="196"/>
        <end position="218"/>
    </location>
</feature>
<evidence type="ECO:0000256" key="3">
    <source>
        <dbReference type="ARBA" id="ARBA00022475"/>
    </source>
</evidence>
<keyword evidence="5" id="KW-0762">Sugar transport</keyword>
<dbReference type="InterPro" id="IPR001851">
    <property type="entry name" value="ABC_transp_permease"/>
</dbReference>
<feature type="compositionally biased region" description="Basic and acidic residues" evidence="11">
    <location>
        <begin position="57"/>
        <end position="126"/>
    </location>
</feature>
<gene>
    <name evidence="13" type="ORF">LR394_32375</name>
</gene>
<keyword evidence="6 12" id="KW-0812">Transmembrane</keyword>
<feature type="transmembrane region" description="Helical" evidence="12">
    <location>
        <begin position="354"/>
        <end position="374"/>
    </location>
</feature>
<dbReference type="AlphaFoldDB" id="A0A9X1NL91"/>
<dbReference type="CDD" id="cd06579">
    <property type="entry name" value="TM_PBP1_transp_AraH_like"/>
    <property type="match status" value="1"/>
</dbReference>
<feature type="compositionally biased region" description="Low complexity" evidence="11">
    <location>
        <begin position="130"/>
        <end position="139"/>
    </location>
</feature>
<evidence type="ECO:0000256" key="11">
    <source>
        <dbReference type="SAM" id="MobiDB-lite"/>
    </source>
</evidence>
<feature type="transmembrane region" description="Helical" evidence="12">
    <location>
        <begin position="467"/>
        <end position="486"/>
    </location>
</feature>
<keyword evidence="14" id="KW-1185">Reference proteome</keyword>
<evidence type="ECO:0000256" key="8">
    <source>
        <dbReference type="ARBA" id="ARBA00023136"/>
    </source>
</evidence>
<evidence type="ECO:0000256" key="6">
    <source>
        <dbReference type="ARBA" id="ARBA00022692"/>
    </source>
</evidence>
<evidence type="ECO:0000256" key="4">
    <source>
        <dbReference type="ARBA" id="ARBA00022519"/>
    </source>
</evidence>
<keyword evidence="4" id="KW-0997">Cell inner membrane</keyword>
<feature type="transmembrane region" description="Helical" evidence="12">
    <location>
        <begin position="395"/>
        <end position="414"/>
    </location>
</feature>
<feature type="transmembrane region" description="Helical" evidence="12">
    <location>
        <begin position="272"/>
        <end position="291"/>
    </location>
</feature>
<evidence type="ECO:0000256" key="10">
    <source>
        <dbReference type="ARBA" id="ARBA00035686"/>
    </source>
</evidence>
<feature type="compositionally biased region" description="Low complexity" evidence="11">
    <location>
        <begin position="19"/>
        <end position="45"/>
    </location>
</feature>
<dbReference type="Pfam" id="PF02653">
    <property type="entry name" value="BPD_transp_2"/>
    <property type="match status" value="1"/>
</dbReference>
<sequence length="577" mass="59513">MATTDSSSTPTETGESKDATPATEATETTDAVTPETASANGTSETKPAETETESAETEVKEPETKDAEVTDPETKDAVVTESETKDAVVAEPETKDVVVADSETKDSAVKDSETKDSETKDSETKDAAPATTDVTSTESATTVAAAATATATKEAAPSIKPAAVDLKAKPGAAAVAVGGSGGGRFKFNVNSLRENGIYIAFALIVLLFTVLTGGDLLQPQNLSNIIVQKSYILILAIGMVLIIIAGHIDLSVGSVLAATGAFSAVLMVNNDIHWAIAIPLTLLMGGLIGAWQGYWVAYFGIPAFIVTLAGMLVFRAVTLVILGNQGIGPFPDTVRTMANGFTPGWLGNVALGPLGGADLVTLLVGVALVAAIVWTQWKARAARVGYGQSVEPMGLFLAKVIAPSIVLMFVIVQLARFRNLPWVLVLLGALIVIYTLITSRAVFGRHIYAIGGNLHAATLSGIKVKQVTFWLFVNMGVLAAVAGIIFSGRLNLAGPTAGNSFELDAIAAAFIGGAAVQGGVGRVIGAITGGLIMAVIDNGMSLLGAGSEEVMLVKGLVLLAAVAFDVWTKRRAGASSR</sequence>
<reference evidence="13" key="1">
    <citation type="submission" date="2021-11" db="EMBL/GenBank/DDBJ databases">
        <title>Streptomyces corallinus and Kineosporia corallina sp. nov., two new coral-derived marine actinobacteria.</title>
        <authorList>
            <person name="Buangrab K."/>
            <person name="Sutthacheep M."/>
            <person name="Yeemin T."/>
            <person name="Harunari E."/>
            <person name="Igarashi Y."/>
            <person name="Sripreechasak P."/>
            <person name="Kanchanasin P."/>
            <person name="Tanasupawat S."/>
            <person name="Phongsopitanun W."/>
        </authorList>
    </citation>
    <scope>NUCLEOTIDE SEQUENCE</scope>
    <source>
        <strain evidence="13">JCM 31032</strain>
    </source>
</reference>
<feature type="region of interest" description="Disordered" evidence="11">
    <location>
        <begin position="1"/>
        <end position="139"/>
    </location>
</feature>